<reference evidence="3 4" key="1">
    <citation type="submission" date="2021-06" db="EMBL/GenBank/DDBJ databases">
        <authorList>
            <person name="Palmer J.M."/>
        </authorList>
    </citation>
    <scope>NUCLEOTIDE SEQUENCE [LARGE SCALE GENOMIC DNA]</scope>
    <source>
        <strain evidence="3 4">GA_2019</strain>
        <tissue evidence="3">Muscle</tissue>
    </source>
</reference>
<feature type="compositionally biased region" description="Acidic residues" evidence="1">
    <location>
        <begin position="59"/>
        <end position="72"/>
    </location>
</feature>
<keyword evidence="2" id="KW-0812">Transmembrane</keyword>
<feature type="non-terminal residue" evidence="3">
    <location>
        <position position="1"/>
    </location>
</feature>
<keyword evidence="2" id="KW-0472">Membrane</keyword>
<sequence>VSRPESSTFPVLLVIRSVIGVGVIIILLFLLCRCIRSEASQDKNQQQIYSTLLHGQREDPEEIPEYDDVTSE</sequence>
<proteinExistence type="predicted"/>
<protein>
    <submittedName>
        <fullName evidence="3">Uncharacterized protein</fullName>
    </submittedName>
</protein>
<feature type="transmembrane region" description="Helical" evidence="2">
    <location>
        <begin position="12"/>
        <end position="32"/>
    </location>
</feature>
<dbReference type="EMBL" id="JAHRIO010023292">
    <property type="protein sequence ID" value="MEQ2166300.1"/>
    <property type="molecule type" value="Genomic_DNA"/>
</dbReference>
<evidence type="ECO:0000256" key="2">
    <source>
        <dbReference type="SAM" id="Phobius"/>
    </source>
</evidence>
<feature type="region of interest" description="Disordered" evidence="1">
    <location>
        <begin position="51"/>
        <end position="72"/>
    </location>
</feature>
<gene>
    <name evidence="3" type="ORF">GOODEAATRI_026529</name>
</gene>
<evidence type="ECO:0000256" key="1">
    <source>
        <dbReference type="SAM" id="MobiDB-lite"/>
    </source>
</evidence>
<organism evidence="3 4">
    <name type="scientific">Goodea atripinnis</name>
    <dbReference type="NCBI Taxonomy" id="208336"/>
    <lineage>
        <taxon>Eukaryota</taxon>
        <taxon>Metazoa</taxon>
        <taxon>Chordata</taxon>
        <taxon>Craniata</taxon>
        <taxon>Vertebrata</taxon>
        <taxon>Euteleostomi</taxon>
        <taxon>Actinopterygii</taxon>
        <taxon>Neopterygii</taxon>
        <taxon>Teleostei</taxon>
        <taxon>Neoteleostei</taxon>
        <taxon>Acanthomorphata</taxon>
        <taxon>Ovalentaria</taxon>
        <taxon>Atherinomorphae</taxon>
        <taxon>Cyprinodontiformes</taxon>
        <taxon>Goodeidae</taxon>
        <taxon>Goodea</taxon>
    </lineage>
</organism>
<evidence type="ECO:0000313" key="3">
    <source>
        <dbReference type="EMBL" id="MEQ2166300.1"/>
    </source>
</evidence>
<name>A0ABV0N4H6_9TELE</name>
<dbReference type="Proteomes" id="UP001476798">
    <property type="component" value="Unassembled WGS sequence"/>
</dbReference>
<keyword evidence="4" id="KW-1185">Reference proteome</keyword>
<evidence type="ECO:0000313" key="4">
    <source>
        <dbReference type="Proteomes" id="UP001476798"/>
    </source>
</evidence>
<accession>A0ABV0N4H6</accession>
<keyword evidence="2" id="KW-1133">Transmembrane helix</keyword>
<comment type="caution">
    <text evidence="3">The sequence shown here is derived from an EMBL/GenBank/DDBJ whole genome shotgun (WGS) entry which is preliminary data.</text>
</comment>